<dbReference type="Proteomes" id="UP001177140">
    <property type="component" value="Unassembled WGS sequence"/>
</dbReference>
<evidence type="ECO:0000313" key="3">
    <source>
        <dbReference type="EMBL" id="MCL7032677.1"/>
    </source>
</evidence>
<comment type="caution">
    <text evidence="3">The sequence shown here is derived from an EMBL/GenBank/DDBJ whole genome shotgun (WGS) entry which is preliminary data.</text>
</comment>
<dbReference type="EMBL" id="JAJJMA010125861">
    <property type="protein sequence ID" value="MCL7032677.1"/>
    <property type="molecule type" value="Genomic_DNA"/>
</dbReference>
<dbReference type="AlphaFoldDB" id="A0AA41S3U2"/>
<name>A0AA41S3U2_PAPNU</name>
<accession>A0AA41S3U2</accession>
<feature type="compositionally biased region" description="Basic and acidic residues" evidence="1">
    <location>
        <begin position="234"/>
        <end position="246"/>
    </location>
</feature>
<dbReference type="PANTHER" id="PTHR47584">
    <property type="match status" value="1"/>
</dbReference>
<dbReference type="InterPro" id="IPR045026">
    <property type="entry name" value="LIMYB"/>
</dbReference>
<dbReference type="Pfam" id="PF12776">
    <property type="entry name" value="Myb_DNA-bind_3"/>
    <property type="match status" value="1"/>
</dbReference>
<sequence>MASNSNHSTIPMFEEANEVPANWSLAHESHFIELMLDKVQASGENRQTGTFSKHDWTDIRKQYYEKFRLKYDLKAFKNKFTKLKERYKDHKKLVEDNTGLGWDPILCTVDASNEWWDDHVKNFPRDKLFRTQGCPEYGKLVLIFGDTVATGHLRQTQDGGFSSTDEDEINTFEGGVTQTNPMLPLDRSTQFSGYNGAVGDQNEGNIDNQFRGRSRAPIGSSRSAPSFSNSAGLDDVREDNVDDRFRQRSRTPVGSSRRGRKDNKANEIGESLKLLVENAKAKLEDKTKYSISECLELLDSMGTRVGGTTYVKAVKVLQDKGWRETFIKMSEGRRSDWIESIEGGEF</sequence>
<keyword evidence="4" id="KW-1185">Reference proteome</keyword>
<proteinExistence type="predicted"/>
<reference evidence="3" key="1">
    <citation type="submission" date="2022-03" db="EMBL/GenBank/DDBJ databases">
        <title>A functionally conserved STORR gene fusion in Papaver species that diverged 16.8 million years ago.</title>
        <authorList>
            <person name="Catania T."/>
        </authorList>
    </citation>
    <scope>NUCLEOTIDE SEQUENCE</scope>
    <source>
        <strain evidence="3">S-191538</strain>
    </source>
</reference>
<feature type="domain" description="Myb/SANT-like" evidence="2">
    <location>
        <begin position="22"/>
        <end position="119"/>
    </location>
</feature>
<evidence type="ECO:0000256" key="1">
    <source>
        <dbReference type="SAM" id="MobiDB-lite"/>
    </source>
</evidence>
<evidence type="ECO:0000259" key="2">
    <source>
        <dbReference type="Pfam" id="PF12776"/>
    </source>
</evidence>
<feature type="compositionally biased region" description="Low complexity" evidence="1">
    <location>
        <begin position="220"/>
        <end position="230"/>
    </location>
</feature>
<dbReference type="InterPro" id="IPR024752">
    <property type="entry name" value="Myb/SANT-like_dom"/>
</dbReference>
<organism evidence="3 4">
    <name type="scientific">Papaver nudicaule</name>
    <name type="common">Iceland poppy</name>
    <dbReference type="NCBI Taxonomy" id="74823"/>
    <lineage>
        <taxon>Eukaryota</taxon>
        <taxon>Viridiplantae</taxon>
        <taxon>Streptophyta</taxon>
        <taxon>Embryophyta</taxon>
        <taxon>Tracheophyta</taxon>
        <taxon>Spermatophyta</taxon>
        <taxon>Magnoliopsida</taxon>
        <taxon>Ranunculales</taxon>
        <taxon>Papaveraceae</taxon>
        <taxon>Papaveroideae</taxon>
        <taxon>Papaver</taxon>
    </lineage>
</organism>
<feature type="region of interest" description="Disordered" evidence="1">
    <location>
        <begin position="173"/>
        <end position="265"/>
    </location>
</feature>
<protein>
    <recommendedName>
        <fullName evidence="2">Myb/SANT-like domain-containing protein</fullName>
    </recommendedName>
</protein>
<feature type="compositionally biased region" description="Polar residues" evidence="1">
    <location>
        <begin position="176"/>
        <end position="193"/>
    </location>
</feature>
<dbReference type="PANTHER" id="PTHR47584:SF14">
    <property type="entry name" value="L10-INTERACTING MYB DOMAIN-CONTAINING PROTEIN-LIKE"/>
    <property type="match status" value="1"/>
</dbReference>
<gene>
    <name evidence="3" type="ORF">MKW94_028250</name>
</gene>
<evidence type="ECO:0000313" key="4">
    <source>
        <dbReference type="Proteomes" id="UP001177140"/>
    </source>
</evidence>